<organism evidence="3 4">
    <name type="scientific">Ameca splendens</name>
    <dbReference type="NCBI Taxonomy" id="208324"/>
    <lineage>
        <taxon>Eukaryota</taxon>
        <taxon>Metazoa</taxon>
        <taxon>Chordata</taxon>
        <taxon>Craniata</taxon>
        <taxon>Vertebrata</taxon>
        <taxon>Euteleostomi</taxon>
        <taxon>Actinopterygii</taxon>
        <taxon>Neopterygii</taxon>
        <taxon>Teleostei</taxon>
        <taxon>Neoteleostei</taxon>
        <taxon>Acanthomorphata</taxon>
        <taxon>Ovalentaria</taxon>
        <taxon>Atherinomorphae</taxon>
        <taxon>Cyprinodontiformes</taxon>
        <taxon>Goodeidae</taxon>
        <taxon>Ameca</taxon>
    </lineage>
</organism>
<dbReference type="EMBL" id="JAHRIP010029306">
    <property type="protein sequence ID" value="MEQ2291687.1"/>
    <property type="molecule type" value="Genomic_DNA"/>
</dbReference>
<evidence type="ECO:0000313" key="3">
    <source>
        <dbReference type="EMBL" id="MEQ2291687.1"/>
    </source>
</evidence>
<proteinExistence type="predicted"/>
<reference evidence="3 4" key="1">
    <citation type="submission" date="2021-06" db="EMBL/GenBank/DDBJ databases">
        <authorList>
            <person name="Palmer J.M."/>
        </authorList>
    </citation>
    <scope>NUCLEOTIDE SEQUENCE [LARGE SCALE GENOMIC DNA]</scope>
    <source>
        <strain evidence="3 4">AS_MEX2019</strain>
        <tissue evidence="3">Muscle</tissue>
    </source>
</reference>
<evidence type="ECO:0000256" key="2">
    <source>
        <dbReference type="SAM" id="Phobius"/>
    </source>
</evidence>
<name>A0ABV0YCZ5_9TELE</name>
<keyword evidence="2" id="KW-1133">Transmembrane helix</keyword>
<feature type="region of interest" description="Disordered" evidence="1">
    <location>
        <begin position="39"/>
        <end position="81"/>
    </location>
</feature>
<protein>
    <submittedName>
        <fullName evidence="3">Uncharacterized protein</fullName>
    </submittedName>
</protein>
<evidence type="ECO:0000313" key="4">
    <source>
        <dbReference type="Proteomes" id="UP001469553"/>
    </source>
</evidence>
<sequence length="113" mass="12465">MLVVFMLHLLIHFILILKFNILLSSPSCLMRFNLVKRPKQNGEQKVEKSEVNRGAEPAGGGGERSVKGRFGPGITVGTNRRSQQINASFPLLSAPAWKVSSSGSCCIQKLERR</sequence>
<keyword evidence="2" id="KW-0812">Transmembrane</keyword>
<comment type="caution">
    <text evidence="3">The sequence shown here is derived from an EMBL/GenBank/DDBJ whole genome shotgun (WGS) entry which is preliminary data.</text>
</comment>
<keyword evidence="4" id="KW-1185">Reference proteome</keyword>
<gene>
    <name evidence="3" type="ORF">AMECASPLE_015481</name>
</gene>
<evidence type="ECO:0000256" key="1">
    <source>
        <dbReference type="SAM" id="MobiDB-lite"/>
    </source>
</evidence>
<keyword evidence="2" id="KW-0472">Membrane</keyword>
<accession>A0ABV0YCZ5</accession>
<feature type="compositionally biased region" description="Basic and acidic residues" evidence="1">
    <location>
        <begin position="40"/>
        <end position="53"/>
    </location>
</feature>
<dbReference type="Proteomes" id="UP001469553">
    <property type="component" value="Unassembled WGS sequence"/>
</dbReference>
<feature type="transmembrane region" description="Helical" evidence="2">
    <location>
        <begin position="6"/>
        <end position="29"/>
    </location>
</feature>